<evidence type="ECO:0000313" key="1">
    <source>
        <dbReference type="EMBL" id="KAA0026140.1"/>
    </source>
</evidence>
<evidence type="ECO:0000313" key="4">
    <source>
        <dbReference type="Proteomes" id="UP000321947"/>
    </source>
</evidence>
<dbReference type="Proteomes" id="UP000321947">
    <property type="component" value="Unassembled WGS sequence"/>
</dbReference>
<dbReference type="EMBL" id="SSTD01010688">
    <property type="protein sequence ID" value="TYK11600.1"/>
    <property type="molecule type" value="Genomic_DNA"/>
</dbReference>
<dbReference type="OrthoDB" id="1728441at2759"/>
<dbReference type="EMBL" id="SSTE01022979">
    <property type="protein sequence ID" value="KAA0026140.1"/>
    <property type="molecule type" value="Genomic_DNA"/>
</dbReference>
<dbReference type="AlphaFoldDB" id="A0A5D3CJK6"/>
<gene>
    <name evidence="2" type="ORF">E5676_scaffold263G00440</name>
    <name evidence="1" type="ORF">E6C27_scaffold19G00910</name>
</gene>
<reference evidence="3 4" key="1">
    <citation type="submission" date="2019-08" db="EMBL/GenBank/DDBJ databases">
        <title>Draft genome sequences of two oriental melons (Cucumis melo L. var makuwa).</title>
        <authorList>
            <person name="Kwon S.-Y."/>
        </authorList>
    </citation>
    <scope>NUCLEOTIDE SEQUENCE [LARGE SCALE GENOMIC DNA]</scope>
    <source>
        <strain evidence="4">cv. Chang Bougi</strain>
        <strain evidence="3">cv. SW 3</strain>
        <tissue evidence="2">Leaf</tissue>
    </source>
</reference>
<comment type="caution">
    <text evidence="2">The sequence shown here is derived from an EMBL/GenBank/DDBJ whole genome shotgun (WGS) entry which is preliminary data.</text>
</comment>
<protein>
    <submittedName>
        <fullName evidence="2">Uncharacterized protein</fullName>
    </submittedName>
</protein>
<organism evidence="2 4">
    <name type="scientific">Cucumis melo var. makuwa</name>
    <name type="common">Oriental melon</name>
    <dbReference type="NCBI Taxonomy" id="1194695"/>
    <lineage>
        <taxon>Eukaryota</taxon>
        <taxon>Viridiplantae</taxon>
        <taxon>Streptophyta</taxon>
        <taxon>Embryophyta</taxon>
        <taxon>Tracheophyta</taxon>
        <taxon>Spermatophyta</taxon>
        <taxon>Magnoliopsida</taxon>
        <taxon>eudicotyledons</taxon>
        <taxon>Gunneridae</taxon>
        <taxon>Pentapetalae</taxon>
        <taxon>rosids</taxon>
        <taxon>fabids</taxon>
        <taxon>Cucurbitales</taxon>
        <taxon>Cucurbitaceae</taxon>
        <taxon>Benincaseae</taxon>
        <taxon>Cucumis</taxon>
    </lineage>
</organism>
<sequence>MATKEEENQCPTFTCTRTSAFKRLSIFTLKKDQPSTSAFDCLKMTNDQQQREMKTLKAKPFHEENNDDKIHSRVSSCMKKKLSDDINTEDEDLHLLSCVAVERIIIFIFSHVLQLRGSSSLSSSMCLQPRGSSSSSSSMRPRLSDVIFIFSHVLQSRESSSYLRTCVAVERIFIFIFTHVLQLRGSSYSSSHMCCNREDHHLHLQCVAAERTVIFIFDMLLPRGPSSSSLMCCWG</sequence>
<name>A0A5D3CJK6_CUCMM</name>
<evidence type="ECO:0000313" key="3">
    <source>
        <dbReference type="Proteomes" id="UP000321393"/>
    </source>
</evidence>
<dbReference type="Proteomes" id="UP000321393">
    <property type="component" value="Unassembled WGS sequence"/>
</dbReference>
<proteinExistence type="predicted"/>
<evidence type="ECO:0000313" key="2">
    <source>
        <dbReference type="EMBL" id="TYK11600.1"/>
    </source>
</evidence>
<accession>A0A5D3CJK6</accession>